<gene>
    <name evidence="2" type="ORF">Tci_874297</name>
</gene>
<proteinExistence type="predicted"/>
<feature type="domain" description="Surface glycan-binding protein B xyloglucan binding" evidence="1">
    <location>
        <begin position="83"/>
        <end position="158"/>
    </location>
</feature>
<accession>A0A699SZ37</accession>
<evidence type="ECO:0000259" key="1">
    <source>
        <dbReference type="Pfam" id="PF18329"/>
    </source>
</evidence>
<reference evidence="2" key="1">
    <citation type="journal article" date="2019" name="Sci. Rep.">
        <title>Draft genome of Tanacetum cinerariifolium, the natural source of mosquito coil.</title>
        <authorList>
            <person name="Yamashiro T."/>
            <person name="Shiraishi A."/>
            <person name="Satake H."/>
            <person name="Nakayama K."/>
        </authorList>
    </citation>
    <scope>NUCLEOTIDE SEQUENCE</scope>
</reference>
<organism evidence="2">
    <name type="scientific">Tanacetum cinerariifolium</name>
    <name type="common">Dalmatian daisy</name>
    <name type="synonym">Chrysanthemum cinerariifolium</name>
    <dbReference type="NCBI Taxonomy" id="118510"/>
    <lineage>
        <taxon>Eukaryota</taxon>
        <taxon>Viridiplantae</taxon>
        <taxon>Streptophyta</taxon>
        <taxon>Embryophyta</taxon>
        <taxon>Tracheophyta</taxon>
        <taxon>Spermatophyta</taxon>
        <taxon>Magnoliopsida</taxon>
        <taxon>eudicotyledons</taxon>
        <taxon>Gunneridae</taxon>
        <taxon>Pentapetalae</taxon>
        <taxon>asterids</taxon>
        <taxon>campanulids</taxon>
        <taxon>Asterales</taxon>
        <taxon>Asteraceae</taxon>
        <taxon>Asteroideae</taxon>
        <taxon>Anthemideae</taxon>
        <taxon>Anthemidinae</taxon>
        <taxon>Tanacetum</taxon>
    </lineage>
</organism>
<comment type="caution">
    <text evidence="2">The sequence shown here is derived from an EMBL/GenBank/DDBJ whole genome shotgun (WGS) entry which is preliminary data.</text>
</comment>
<sequence>MTVKGMVNEYAAVGQQGAIVGTNLDLYGVTPAKGKILWNGTPLAITRATADSVFFVIPANATAGDQLKVQDSRSTATDVPGRYKDNRNIVFGYDTGGSVGGGTTYITTGPTPAPVDGAYIRVNKAIGAWVWTEFSTSSSIVLPADVAANPNNYVLRFE</sequence>
<dbReference type="GO" id="GO:0030247">
    <property type="term" value="F:polysaccharide binding"/>
    <property type="evidence" value="ECO:0007669"/>
    <property type="project" value="InterPro"/>
</dbReference>
<name>A0A699SZ37_TANCI</name>
<feature type="non-terminal residue" evidence="2">
    <location>
        <position position="158"/>
    </location>
</feature>
<dbReference type="EMBL" id="BKCJ011197260">
    <property type="protein sequence ID" value="GFD02328.1"/>
    <property type="molecule type" value="Genomic_DNA"/>
</dbReference>
<evidence type="ECO:0000313" key="2">
    <source>
        <dbReference type="EMBL" id="GFD02328.1"/>
    </source>
</evidence>
<dbReference type="Pfam" id="PF18329">
    <property type="entry name" value="SGBP_B_XBD"/>
    <property type="match status" value="1"/>
</dbReference>
<dbReference type="InterPro" id="IPR040475">
    <property type="entry name" value="SGBP_B_XBD"/>
</dbReference>
<protein>
    <recommendedName>
        <fullName evidence="1">Surface glycan-binding protein B xyloglucan binding domain-containing protein</fullName>
    </recommendedName>
</protein>
<dbReference type="AlphaFoldDB" id="A0A699SZ37"/>